<dbReference type="AlphaFoldDB" id="A0AAV1HKK5"/>
<keyword evidence="1" id="KW-0378">Hydrolase</keyword>
<evidence type="ECO:0000313" key="5">
    <source>
        <dbReference type="Proteomes" id="UP001178508"/>
    </source>
</evidence>
<gene>
    <name evidence="4" type="ORF">XNOV1_A032726</name>
</gene>
<dbReference type="InterPro" id="IPR001394">
    <property type="entry name" value="Peptidase_C19_UCH"/>
</dbReference>
<dbReference type="Pfam" id="PF00443">
    <property type="entry name" value="UCH"/>
    <property type="match status" value="1"/>
</dbReference>
<dbReference type="GO" id="GO:0016579">
    <property type="term" value="P:protein deubiquitination"/>
    <property type="evidence" value="ECO:0007669"/>
    <property type="project" value="InterPro"/>
</dbReference>
<feature type="compositionally biased region" description="Basic and acidic residues" evidence="2">
    <location>
        <begin position="393"/>
        <end position="420"/>
    </location>
</feature>
<dbReference type="PROSITE" id="PS00973">
    <property type="entry name" value="USP_2"/>
    <property type="match status" value="1"/>
</dbReference>
<dbReference type="InterPro" id="IPR018200">
    <property type="entry name" value="USP_CS"/>
</dbReference>
<dbReference type="EC" id="3.4.19.12" evidence="1"/>
<dbReference type="PROSITE" id="PS00972">
    <property type="entry name" value="USP_1"/>
    <property type="match status" value="1"/>
</dbReference>
<keyword evidence="1" id="KW-0788">Thiol protease</keyword>
<keyword evidence="5" id="KW-1185">Reference proteome</keyword>
<dbReference type="PANTHER" id="PTHR24006:SF899">
    <property type="entry name" value="UBIQUITIN CARBOXYL-TERMINAL HYDROLASE"/>
    <property type="match status" value="1"/>
</dbReference>
<proteinExistence type="inferred from homology"/>
<feature type="domain" description="USP" evidence="3">
    <location>
        <begin position="21"/>
        <end position="291"/>
    </location>
</feature>
<feature type="compositionally biased region" description="Acidic residues" evidence="2">
    <location>
        <begin position="453"/>
        <end position="468"/>
    </location>
</feature>
<dbReference type="PROSITE" id="PS50235">
    <property type="entry name" value="USP_3"/>
    <property type="match status" value="1"/>
</dbReference>
<dbReference type="PANTHER" id="PTHR24006">
    <property type="entry name" value="UBIQUITIN CARBOXYL-TERMINAL HYDROLASE"/>
    <property type="match status" value="1"/>
</dbReference>
<dbReference type="GO" id="GO:0005829">
    <property type="term" value="C:cytosol"/>
    <property type="evidence" value="ECO:0007669"/>
    <property type="project" value="TreeGrafter"/>
</dbReference>
<dbReference type="InterPro" id="IPR028889">
    <property type="entry name" value="USP"/>
</dbReference>
<protein>
    <recommendedName>
        <fullName evidence="1">Ubiquitin carboxyl-terminal hydrolase</fullName>
        <ecNumber evidence="1">3.4.19.12</ecNumber>
    </recommendedName>
</protein>
<dbReference type="InterPro" id="IPR050164">
    <property type="entry name" value="Peptidase_C19"/>
</dbReference>
<sequence length="613" mass="70877">MSHSWNNGGRVLYSPLSVKYKGLVNQGATCYLNSVLQVLFMTEDFREAVERYPGTEYIDLQLKTLFDELKNQTADTFQITDKLDIKQVYEQRDAAEYFGKILNLTSDEPSQIFYGKMSNRTECSACETQTDTEMKFWHLPLTLWDSSNTVVNSVKEYFKPMSFSGENRLYCDKCDAKRDATVRCVIKTNPEVLMLLLKRFELDYSTKTLVKNNCNVSFPHTLTIPENQLYELYAVVDHVGDLRSGHYTSTIKSSEDGRWYMFDDGRVTLLDYQPDQTENSESAYLLFYRKQKAPASEDIRGVFTPGDYSTLAYNQRQDTVMVNKEVKVDPDRQRSGLYSGSYGVKTGAEKVEPKGRKLLTKFDLLFNNTQVNSAQSTVREDQAWKRGSSSRYDSQDQHRNENIDVQRVKEVTKREDEHLQKGTKLRSTYVEDTDRRSSDDTQISANHSILEAVSEEEMQEDEEYDEDRDISFLSQTEGEEEEYDEDRDISFLSQTEGEEEDRKSQPGTCIVRIYEEEKRIMPSVTLRSREKMDIKLQTLQATFINRGEGVGDNREKGNNDVFFGGEDFQSLLKGEVRNKRITLDVRHMLAKLSQENKFDMIQCHSPVPHNIVT</sequence>
<dbReference type="GO" id="GO:0004843">
    <property type="term" value="F:cysteine-type deubiquitinase activity"/>
    <property type="evidence" value="ECO:0007669"/>
    <property type="project" value="UniProtKB-UniRule"/>
</dbReference>
<comment type="catalytic activity">
    <reaction evidence="1">
        <text>Thiol-dependent hydrolysis of ester, thioester, amide, peptide and isopeptide bonds formed by the C-terminal Gly of ubiquitin (a 76-residue protein attached to proteins as an intracellular targeting signal).</text>
        <dbReference type="EC" id="3.4.19.12"/>
    </reaction>
</comment>
<keyword evidence="1" id="KW-0645">Protease</keyword>
<dbReference type="SUPFAM" id="SSF54001">
    <property type="entry name" value="Cysteine proteinases"/>
    <property type="match status" value="1"/>
</dbReference>
<evidence type="ECO:0000256" key="1">
    <source>
        <dbReference type="RuleBase" id="RU366025"/>
    </source>
</evidence>
<dbReference type="Proteomes" id="UP001178508">
    <property type="component" value="Chromosome 23"/>
</dbReference>
<dbReference type="GO" id="GO:0005634">
    <property type="term" value="C:nucleus"/>
    <property type="evidence" value="ECO:0007669"/>
    <property type="project" value="TreeGrafter"/>
</dbReference>
<evidence type="ECO:0000259" key="3">
    <source>
        <dbReference type="PROSITE" id="PS50235"/>
    </source>
</evidence>
<evidence type="ECO:0000256" key="2">
    <source>
        <dbReference type="SAM" id="MobiDB-lite"/>
    </source>
</evidence>
<keyword evidence="1" id="KW-0833">Ubl conjugation pathway</keyword>
<dbReference type="Gene3D" id="3.90.70.10">
    <property type="entry name" value="Cysteine proteinases"/>
    <property type="match status" value="1"/>
</dbReference>
<name>A0AAV1HKK5_XYRNO</name>
<dbReference type="EMBL" id="OY660886">
    <property type="protein sequence ID" value="CAJ1086145.1"/>
    <property type="molecule type" value="Genomic_DNA"/>
</dbReference>
<dbReference type="InterPro" id="IPR038765">
    <property type="entry name" value="Papain-like_cys_pep_sf"/>
</dbReference>
<dbReference type="GO" id="GO:0006508">
    <property type="term" value="P:proteolysis"/>
    <property type="evidence" value="ECO:0007669"/>
    <property type="project" value="UniProtKB-KW"/>
</dbReference>
<feature type="region of interest" description="Disordered" evidence="2">
    <location>
        <begin position="375"/>
        <end position="469"/>
    </location>
</feature>
<accession>A0AAV1HKK5</accession>
<evidence type="ECO:0000313" key="4">
    <source>
        <dbReference type="EMBL" id="CAJ1086145.1"/>
    </source>
</evidence>
<organism evidence="4 5">
    <name type="scientific">Xyrichtys novacula</name>
    <name type="common">Pearly razorfish</name>
    <name type="synonym">Hemipteronotus novacula</name>
    <dbReference type="NCBI Taxonomy" id="13765"/>
    <lineage>
        <taxon>Eukaryota</taxon>
        <taxon>Metazoa</taxon>
        <taxon>Chordata</taxon>
        <taxon>Craniata</taxon>
        <taxon>Vertebrata</taxon>
        <taxon>Euteleostomi</taxon>
        <taxon>Actinopterygii</taxon>
        <taxon>Neopterygii</taxon>
        <taxon>Teleostei</taxon>
        <taxon>Neoteleostei</taxon>
        <taxon>Acanthomorphata</taxon>
        <taxon>Eupercaria</taxon>
        <taxon>Labriformes</taxon>
        <taxon>Labridae</taxon>
        <taxon>Xyrichtys</taxon>
    </lineage>
</organism>
<reference evidence="4" key="1">
    <citation type="submission" date="2023-08" db="EMBL/GenBank/DDBJ databases">
        <authorList>
            <person name="Alioto T."/>
            <person name="Alioto T."/>
            <person name="Gomez Garrido J."/>
        </authorList>
    </citation>
    <scope>NUCLEOTIDE SEQUENCE</scope>
</reference>
<comment type="similarity">
    <text evidence="1">Belongs to the peptidase C19 family.</text>
</comment>